<reference evidence="1 2" key="1">
    <citation type="submission" date="2012-11" db="EMBL/GenBank/DDBJ databases">
        <authorList>
            <person name="Linke B."/>
        </authorList>
    </citation>
    <scope>NUCLEOTIDE SEQUENCE [LARGE SCALE GENOMIC DNA]</scope>
    <source>
        <strain evidence="2">CFBP 1232</strain>
    </source>
</reference>
<reference evidence="1 2" key="2">
    <citation type="submission" date="2013-04" db="EMBL/GenBank/DDBJ databases">
        <title>Comparative genomics of 12 strains of Erwinia amylovora identifies a pan-genome with a large conserved core and provides insights into host specificity.</title>
        <authorList>
            <person name="Mann R.A."/>
            <person name="Smits T.H.M."/>
            <person name="Buehlmann A."/>
            <person name="Blom J."/>
            <person name="Goesmann A."/>
            <person name="Frey J.E."/>
            <person name="Plummer K.M."/>
            <person name="Beer S.V."/>
            <person name="Luck J."/>
            <person name="Duffy B."/>
            <person name="Rodoni B."/>
        </authorList>
    </citation>
    <scope>NUCLEOTIDE SEQUENCE [LARGE SCALE GENOMIC DNA]</scope>
    <source>
        <strain evidence="2">CFBP 1232</strain>
    </source>
</reference>
<comment type="caution">
    <text evidence="1">The sequence shown here is derived from an EMBL/GenBank/DDBJ whole genome shotgun (WGS) entry which is preliminary data.</text>
</comment>
<evidence type="ECO:0000313" key="2">
    <source>
        <dbReference type="Proteomes" id="UP000013111"/>
    </source>
</evidence>
<dbReference type="AlphaFoldDB" id="A0A831ELC5"/>
<dbReference type="EMBL" id="CAPB01000039">
    <property type="protein sequence ID" value="CCO95267.1"/>
    <property type="molecule type" value="Genomic_DNA"/>
</dbReference>
<name>A0A831ELC5_ERWAM</name>
<dbReference type="Proteomes" id="UP000013111">
    <property type="component" value="Unassembled WGS sequence"/>
</dbReference>
<sequence length="37" mass="4017">MVSVLSGWNTMRILALMAKPAVPAGVYQQQMGQVLRA</sequence>
<proteinExistence type="predicted"/>
<organism evidence="1 2">
    <name type="scientific">Erwinia amylovora NBRC 12687 = CFBP 1232</name>
    <dbReference type="NCBI Taxonomy" id="1219359"/>
    <lineage>
        <taxon>Bacteria</taxon>
        <taxon>Pseudomonadati</taxon>
        <taxon>Pseudomonadota</taxon>
        <taxon>Gammaproteobacteria</taxon>
        <taxon>Enterobacterales</taxon>
        <taxon>Erwiniaceae</taxon>
        <taxon>Erwinia</taxon>
    </lineage>
</organism>
<evidence type="ECO:0000313" key="1">
    <source>
        <dbReference type="EMBL" id="CCO95267.1"/>
    </source>
</evidence>
<accession>A0A831ELC5</accession>
<gene>
    <name evidence="1" type="ORF">BN437_3366</name>
</gene>
<protein>
    <submittedName>
        <fullName evidence="1">Uncharacterized protein</fullName>
    </submittedName>
</protein>